<dbReference type="PROSITE" id="PS50893">
    <property type="entry name" value="ABC_TRANSPORTER_2"/>
    <property type="match status" value="2"/>
</dbReference>
<evidence type="ECO:0000259" key="14">
    <source>
        <dbReference type="PROSITE" id="PS50929"/>
    </source>
</evidence>
<evidence type="ECO:0000256" key="3">
    <source>
        <dbReference type="ARBA" id="ARBA00022448"/>
    </source>
</evidence>
<dbReference type="Pfam" id="PF00005">
    <property type="entry name" value="ABC_tran"/>
    <property type="match status" value="2"/>
</dbReference>
<evidence type="ECO:0000313" key="16">
    <source>
        <dbReference type="EMBL" id="CAF3771956.1"/>
    </source>
</evidence>
<dbReference type="FunFam" id="3.40.50.300:FF:000479">
    <property type="entry name" value="Multidrug resistance protein 1A"/>
    <property type="match status" value="1"/>
</dbReference>
<dbReference type="SUPFAM" id="SSF90123">
    <property type="entry name" value="ABC transporter transmembrane region"/>
    <property type="match status" value="2"/>
</dbReference>
<feature type="transmembrane region" description="Helical" evidence="12">
    <location>
        <begin position="146"/>
        <end position="167"/>
    </location>
</feature>
<comment type="subcellular location">
    <subcellularLocation>
        <location evidence="1">Membrane</location>
        <topology evidence="1">Multi-pass membrane protein</topology>
    </subcellularLocation>
</comment>
<proteinExistence type="inferred from homology"/>
<feature type="transmembrane region" description="Helical" evidence="12">
    <location>
        <begin position="357"/>
        <end position="376"/>
    </location>
</feature>
<dbReference type="Proteomes" id="UP000681722">
    <property type="component" value="Unassembled WGS sequence"/>
</dbReference>
<dbReference type="Gene3D" id="1.20.1560.10">
    <property type="entry name" value="ABC transporter type 1, transmembrane domain"/>
    <property type="match status" value="3"/>
</dbReference>
<evidence type="ECO:0000256" key="2">
    <source>
        <dbReference type="ARBA" id="ARBA00007577"/>
    </source>
</evidence>
<dbReference type="GO" id="GO:0005743">
    <property type="term" value="C:mitochondrial inner membrane"/>
    <property type="evidence" value="ECO:0007669"/>
    <property type="project" value="TreeGrafter"/>
</dbReference>
<dbReference type="Proteomes" id="UP000663829">
    <property type="component" value="Unassembled WGS sequence"/>
</dbReference>
<evidence type="ECO:0000313" key="15">
    <source>
        <dbReference type="EMBL" id="CAF1000441.1"/>
    </source>
</evidence>
<dbReference type="CDD" id="cd18577">
    <property type="entry name" value="ABC_6TM_Pgp_ABCB1_D1_like"/>
    <property type="match status" value="1"/>
</dbReference>
<dbReference type="InterPro" id="IPR017871">
    <property type="entry name" value="ABC_transporter-like_CS"/>
</dbReference>
<evidence type="ECO:0000256" key="6">
    <source>
        <dbReference type="ARBA" id="ARBA00022741"/>
    </source>
</evidence>
<dbReference type="GO" id="GO:0016887">
    <property type="term" value="F:ATP hydrolysis activity"/>
    <property type="evidence" value="ECO:0007669"/>
    <property type="project" value="InterPro"/>
</dbReference>
<keyword evidence="6" id="KW-0547">Nucleotide-binding</keyword>
<evidence type="ECO:0000256" key="4">
    <source>
        <dbReference type="ARBA" id="ARBA00022692"/>
    </source>
</evidence>
<feature type="transmembrane region" description="Helical" evidence="12">
    <location>
        <begin position="742"/>
        <end position="763"/>
    </location>
</feature>
<feature type="transmembrane region" description="Helical" evidence="12">
    <location>
        <begin position="219"/>
        <end position="238"/>
    </location>
</feature>
<dbReference type="InterPro" id="IPR039421">
    <property type="entry name" value="Type_1_exporter"/>
</dbReference>
<evidence type="ECO:0000313" key="17">
    <source>
        <dbReference type="Proteomes" id="UP000663829"/>
    </source>
</evidence>
<dbReference type="AlphaFoldDB" id="A0A814GT91"/>
<dbReference type="InterPro" id="IPR027417">
    <property type="entry name" value="P-loop_NTPase"/>
</dbReference>
<name>A0A814GT91_9BILA</name>
<protein>
    <submittedName>
        <fullName evidence="15">Uncharacterized protein</fullName>
    </submittedName>
</protein>
<dbReference type="SMART" id="SM00382">
    <property type="entry name" value="AAA"/>
    <property type="match status" value="2"/>
</dbReference>
<keyword evidence="8" id="KW-1278">Translocase</keyword>
<keyword evidence="5" id="KW-0677">Repeat</keyword>
<dbReference type="InterPro" id="IPR011527">
    <property type="entry name" value="ABC1_TM_dom"/>
</dbReference>
<reference evidence="15" key="1">
    <citation type="submission" date="2021-02" db="EMBL/GenBank/DDBJ databases">
        <authorList>
            <person name="Nowell W R."/>
        </authorList>
    </citation>
    <scope>NUCLEOTIDE SEQUENCE</scope>
</reference>
<evidence type="ECO:0000256" key="11">
    <source>
        <dbReference type="ARBA" id="ARBA00023180"/>
    </source>
</evidence>
<gene>
    <name evidence="15" type="ORF">GPM918_LOCUS13727</name>
    <name evidence="16" type="ORF">SRO942_LOCUS13730</name>
</gene>
<keyword evidence="7" id="KW-0067">ATP-binding</keyword>
<feature type="domain" description="ABC transmembrane type-1" evidence="14">
    <location>
        <begin position="74"/>
        <end position="388"/>
    </location>
</feature>
<evidence type="ECO:0000256" key="5">
    <source>
        <dbReference type="ARBA" id="ARBA00022737"/>
    </source>
</evidence>
<dbReference type="FunFam" id="3.40.50.300:FF:000604">
    <property type="entry name" value="ABC transporter B family member 28"/>
    <property type="match status" value="1"/>
</dbReference>
<evidence type="ECO:0000259" key="13">
    <source>
        <dbReference type="PROSITE" id="PS50893"/>
    </source>
</evidence>
<dbReference type="GO" id="GO:0015421">
    <property type="term" value="F:ABC-type oligopeptide transporter activity"/>
    <property type="evidence" value="ECO:0007669"/>
    <property type="project" value="TreeGrafter"/>
</dbReference>
<evidence type="ECO:0000256" key="7">
    <source>
        <dbReference type="ARBA" id="ARBA00022840"/>
    </source>
</evidence>
<organism evidence="15 17">
    <name type="scientific">Didymodactylos carnosus</name>
    <dbReference type="NCBI Taxonomy" id="1234261"/>
    <lineage>
        <taxon>Eukaryota</taxon>
        <taxon>Metazoa</taxon>
        <taxon>Spiralia</taxon>
        <taxon>Gnathifera</taxon>
        <taxon>Rotifera</taxon>
        <taxon>Eurotatoria</taxon>
        <taxon>Bdelloidea</taxon>
        <taxon>Philodinida</taxon>
        <taxon>Philodinidae</taxon>
        <taxon>Didymodactylos</taxon>
    </lineage>
</organism>
<comment type="similarity">
    <text evidence="2">Belongs to the ABC transporter superfamily. ABCB family. Multidrug resistance exporter (TC 3.A.1.201) subfamily.</text>
</comment>
<keyword evidence="17" id="KW-1185">Reference proteome</keyword>
<keyword evidence="3" id="KW-0813">Transport</keyword>
<evidence type="ECO:0000256" key="1">
    <source>
        <dbReference type="ARBA" id="ARBA00004141"/>
    </source>
</evidence>
<comment type="caution">
    <text evidence="15">The sequence shown here is derived from an EMBL/GenBank/DDBJ whole genome shotgun (WGS) entry which is preliminary data.</text>
</comment>
<keyword evidence="11" id="KW-0325">Glycoprotein</keyword>
<accession>A0A814GT91</accession>
<dbReference type="GO" id="GO:0090374">
    <property type="term" value="P:oligopeptide export from mitochondrion"/>
    <property type="evidence" value="ECO:0007669"/>
    <property type="project" value="TreeGrafter"/>
</dbReference>
<dbReference type="PANTHER" id="PTHR43394:SF27">
    <property type="entry name" value="ATP-DEPENDENT TRANSLOCASE ABCB1-LIKE"/>
    <property type="match status" value="1"/>
</dbReference>
<feature type="domain" description="ABC transporter" evidence="13">
    <location>
        <begin position="961"/>
        <end position="1200"/>
    </location>
</feature>
<dbReference type="PROSITE" id="PS50929">
    <property type="entry name" value="ABC_TM1F"/>
    <property type="match status" value="2"/>
</dbReference>
<dbReference type="InterPro" id="IPR036640">
    <property type="entry name" value="ABC1_TM_sf"/>
</dbReference>
<feature type="transmembrane region" description="Helical" evidence="12">
    <location>
        <begin position="244"/>
        <end position="262"/>
    </location>
</feature>
<keyword evidence="4 12" id="KW-0812">Transmembrane</keyword>
<dbReference type="Gene3D" id="3.40.50.300">
    <property type="entry name" value="P-loop containing nucleotide triphosphate hydrolases"/>
    <property type="match status" value="3"/>
</dbReference>
<evidence type="ECO:0000256" key="12">
    <source>
        <dbReference type="SAM" id="Phobius"/>
    </source>
</evidence>
<dbReference type="EMBL" id="CAJNOQ010003201">
    <property type="protein sequence ID" value="CAF1000441.1"/>
    <property type="molecule type" value="Genomic_DNA"/>
</dbReference>
<dbReference type="PROSITE" id="PS00211">
    <property type="entry name" value="ABC_TRANSPORTER_1"/>
    <property type="match status" value="2"/>
</dbReference>
<evidence type="ECO:0000256" key="9">
    <source>
        <dbReference type="ARBA" id="ARBA00022989"/>
    </source>
</evidence>
<sequence>MQPNKIQKLAKVLGRQMRKKNKSVKITESNGVSGNGHVHDQKSYVSNSNPVVRQLRMLEIYKFADSIDVLIMTLGTAAALASGACFPLLLLVYQNVTDALVNYGKLQQIADYGLQNLTNVSCENGGFALPDTTTSPIDAIQNVVKWYIVLGFLSILFYTIAFSCYMVSAERQIRRIRFLLFRNILHQEMAWFDVCGKGKLGNMLTDDLVKVNEGIGDKVADFLSLIARMVGCLIFALIKGWKLTLVILAVAPLVIVAFNLTIQLTIKYNIKQIEAYSTANGIAQEVFTAIRTVTAFNGQKKEQTRYAESLQKVPLIGIRKGVIIGFCQVFSNLAIGIVFTAALWYGQYLIKTECRAYSAGILVVIFIACLNTTWCLSQIVPSLEKFAEATASGSFIFEIVARKSKIDSSKEKEGEIPSTLIGDIEFRNVYFTYPAREDQTIYLDNRDIRNLNIEWLRSQIGYVGQEPILFAGSIQENIRLGKPDATNEEIQAAAKMANAHDFITKLADGYNTESKGRLSGGQKQRIAIARAIISDPRILLLDEATSALDSRSEKVVQDALDKAKEGRTTVVIAHRLTTIRDADIIFMFDQGKIVEQGTHNELVRQEGLYYQLASQKAAEEEEQPENEQTETINREANLTPRRMSSIELEENDEDENLNNVVVQESSVSEAPRAFFRRPFSYKLLKLNSPEKWYLLTGSICALLFGAVEPAVGLVYSVVYGLLANSNLEEQSTQTRNLSLSIFGIYVCAGVLQFLSTVTFTKAGEELTMRMRLMTFAAILRKEMGWFDKDSNSVGSLITRLSSDTSALKGLTGVRLGVLLQSLGAVIAAFVIAFQAGWKLTFVVLCFTPLLILSGYLQGRTQTRAGHSKTAKSFAEEGGRYAVEAIQGIRTVATLNRQKFFIKKYEDNFNNDFSVGRSTSAMPAYAKAKAAALRIMQLKNHRSEIDPDDGSGLKPTKVNGCIEFRNVDFEYPARRKIQILKNFSLICPQNQTTALVGSSGSGKSTAIALLLRFYDPSKGEVYLDGYKLKSLNVQWLRSVIGFVQQEPLLFGGTVRENIAYGDNSREVPFEEIQEAAKRANIHSRILKLPKGYDTPCGTTGDTQLAGGEKQRVAIARALVGNRKILLLDEATSALDNRSQQIVQEAIDEARADRTCVTIAHRLTAIQNSEKIVVVERGQPREEGTHDALLRRRGYYYRLHRATQHQGTNE</sequence>
<dbReference type="CDD" id="cd18578">
    <property type="entry name" value="ABC_6TM_Pgp_ABCB1_D2_like"/>
    <property type="match status" value="1"/>
</dbReference>
<evidence type="ECO:0000256" key="8">
    <source>
        <dbReference type="ARBA" id="ARBA00022967"/>
    </source>
</evidence>
<keyword evidence="9 12" id="KW-1133">Transmembrane helix</keyword>
<dbReference type="InterPro" id="IPR003593">
    <property type="entry name" value="AAA+_ATPase"/>
</dbReference>
<feature type="transmembrane region" description="Helical" evidence="12">
    <location>
        <begin position="322"/>
        <end position="345"/>
    </location>
</feature>
<feature type="domain" description="ABC transmembrane type-1" evidence="14">
    <location>
        <begin position="695"/>
        <end position="923"/>
    </location>
</feature>
<feature type="transmembrane region" description="Helical" evidence="12">
    <location>
        <begin position="815"/>
        <end position="833"/>
    </location>
</feature>
<keyword evidence="10 12" id="KW-0472">Membrane</keyword>
<feature type="transmembrane region" description="Helical" evidence="12">
    <location>
        <begin position="69"/>
        <end position="93"/>
    </location>
</feature>
<dbReference type="CDD" id="cd03249">
    <property type="entry name" value="ABC_MTABC3_MDL1_MDL2"/>
    <property type="match status" value="1"/>
</dbReference>
<dbReference type="InterPro" id="IPR003439">
    <property type="entry name" value="ABC_transporter-like_ATP-bd"/>
</dbReference>
<dbReference type="OrthoDB" id="6500128at2759"/>
<dbReference type="EMBL" id="CAJOBC010003202">
    <property type="protein sequence ID" value="CAF3771956.1"/>
    <property type="molecule type" value="Genomic_DNA"/>
</dbReference>
<feature type="domain" description="ABC transporter" evidence="13">
    <location>
        <begin position="367"/>
        <end position="615"/>
    </location>
</feature>
<dbReference type="Pfam" id="PF00664">
    <property type="entry name" value="ABC_membrane"/>
    <property type="match status" value="2"/>
</dbReference>
<feature type="transmembrane region" description="Helical" evidence="12">
    <location>
        <begin position="692"/>
        <end position="722"/>
    </location>
</feature>
<dbReference type="PANTHER" id="PTHR43394">
    <property type="entry name" value="ATP-DEPENDENT PERMEASE MDL1, MITOCHONDRIAL"/>
    <property type="match status" value="1"/>
</dbReference>
<evidence type="ECO:0000256" key="10">
    <source>
        <dbReference type="ARBA" id="ARBA00023136"/>
    </source>
</evidence>
<dbReference type="GO" id="GO:0005524">
    <property type="term" value="F:ATP binding"/>
    <property type="evidence" value="ECO:0007669"/>
    <property type="project" value="UniProtKB-KW"/>
</dbReference>
<dbReference type="SUPFAM" id="SSF52540">
    <property type="entry name" value="P-loop containing nucleoside triphosphate hydrolases"/>
    <property type="match status" value="2"/>
</dbReference>